<comment type="subcellular location">
    <subcellularLocation>
        <location evidence="2">Nucleus</location>
    </subcellularLocation>
</comment>
<dbReference type="SMART" id="SM00349">
    <property type="entry name" value="KRAB"/>
    <property type="match status" value="1"/>
</dbReference>
<dbReference type="Pfam" id="PF01352">
    <property type="entry name" value="KRAB"/>
    <property type="match status" value="1"/>
</dbReference>
<dbReference type="PROSITE" id="PS50805">
    <property type="entry name" value="KRAB"/>
    <property type="match status" value="1"/>
</dbReference>
<dbReference type="Proteomes" id="UP000664940">
    <property type="component" value="Unassembled WGS sequence"/>
</dbReference>
<dbReference type="Gene3D" id="3.30.160.60">
    <property type="entry name" value="Classic Zinc Finger"/>
    <property type="match status" value="4"/>
</dbReference>
<dbReference type="FunFam" id="3.30.160.60:FF:001697">
    <property type="entry name" value="zinc finger protein 623"/>
    <property type="match status" value="1"/>
</dbReference>
<evidence type="ECO:0000256" key="2">
    <source>
        <dbReference type="ARBA" id="ARBA00004123"/>
    </source>
</evidence>
<comment type="similarity">
    <text evidence="3">Belongs to the krueppel C2H2-type zinc-finger protein family.</text>
</comment>
<evidence type="ECO:0000256" key="9">
    <source>
        <dbReference type="ARBA" id="ARBA00022843"/>
    </source>
</evidence>
<dbReference type="PANTHER" id="PTHR23235">
    <property type="entry name" value="KRUEPPEL-LIKE TRANSCRIPTION FACTOR"/>
    <property type="match status" value="1"/>
</dbReference>
<evidence type="ECO:0000256" key="3">
    <source>
        <dbReference type="ARBA" id="ARBA00006991"/>
    </source>
</evidence>
<evidence type="ECO:0000256" key="7">
    <source>
        <dbReference type="ARBA" id="ARBA00022771"/>
    </source>
</evidence>
<dbReference type="FunFam" id="3.30.160.60:FF:001270">
    <property type="entry name" value="zinc finger protein 583 isoform X1"/>
    <property type="match status" value="1"/>
</dbReference>
<keyword evidence="6" id="KW-0677">Repeat</keyword>
<protein>
    <submittedName>
        <fullName evidence="17">Zinc finger protein 189</fullName>
    </submittedName>
</protein>
<organism evidence="17 18">
    <name type="scientific">Phyllostomus discolor</name>
    <name type="common">pale spear-nosed bat</name>
    <dbReference type="NCBI Taxonomy" id="89673"/>
    <lineage>
        <taxon>Eukaryota</taxon>
        <taxon>Metazoa</taxon>
        <taxon>Chordata</taxon>
        <taxon>Craniata</taxon>
        <taxon>Vertebrata</taxon>
        <taxon>Euteleostomi</taxon>
        <taxon>Mammalia</taxon>
        <taxon>Eutheria</taxon>
        <taxon>Laurasiatheria</taxon>
        <taxon>Chiroptera</taxon>
        <taxon>Yangochiroptera</taxon>
        <taxon>Phyllostomidae</taxon>
        <taxon>Phyllostominae</taxon>
        <taxon>Phyllostomus</taxon>
    </lineage>
</organism>
<evidence type="ECO:0000256" key="6">
    <source>
        <dbReference type="ARBA" id="ARBA00022737"/>
    </source>
</evidence>
<keyword evidence="8" id="KW-0862">Zinc</keyword>
<keyword evidence="5" id="KW-0479">Metal-binding</keyword>
<evidence type="ECO:0000259" key="16">
    <source>
        <dbReference type="PROSITE" id="PS50805"/>
    </source>
</evidence>
<keyword evidence="13" id="KW-0539">Nucleus</keyword>
<keyword evidence="9" id="KW-0832">Ubl conjugation</keyword>
<dbReference type="SUPFAM" id="SSF57667">
    <property type="entry name" value="beta-beta-alpha zinc fingers"/>
    <property type="match status" value="2"/>
</dbReference>
<dbReference type="GO" id="GO:0008270">
    <property type="term" value="F:zinc ion binding"/>
    <property type="evidence" value="ECO:0007669"/>
    <property type="project" value="UniProtKB-KW"/>
</dbReference>
<feature type="domain" description="C2H2-type" evidence="15">
    <location>
        <begin position="190"/>
        <end position="217"/>
    </location>
</feature>
<name>A0A834BG17_9CHIR</name>
<evidence type="ECO:0000256" key="14">
    <source>
        <dbReference type="PROSITE-ProRule" id="PRU00042"/>
    </source>
</evidence>
<evidence type="ECO:0000256" key="1">
    <source>
        <dbReference type="ARBA" id="ARBA00003767"/>
    </source>
</evidence>
<evidence type="ECO:0000256" key="8">
    <source>
        <dbReference type="ARBA" id="ARBA00022833"/>
    </source>
</evidence>
<sequence length="278" mass="32488">MASPSPSLEPKEEWDYLDPAQRSLYKDVMMENYGNLVSLDVLNRDKDEEPTVKQEIEEIEEEVESKGIIVTRIKSETDQDPMCRETFELVGRLDKQRGIFLWEIPRESLTQEQKMFRGNTNVIRKRPNSEEKCHKCEECGKGFVRKAHFIQHQRVHTGEKPFQCNECGKSFSRSSFVIEHQRIHTGERPYECNYCGKTFSVSSTLIRHQRIHTGERPYQCNQCKQSFSQRRSLVKHQRIHTGMTLVAVRMPFRKTMGRACLCQGGSHHWVPVGEEKIL</sequence>
<dbReference type="InterPro" id="IPR036236">
    <property type="entry name" value="Znf_C2H2_sf"/>
</dbReference>
<dbReference type="GO" id="GO:0005634">
    <property type="term" value="C:nucleus"/>
    <property type="evidence" value="ECO:0007669"/>
    <property type="project" value="UniProtKB-SubCell"/>
</dbReference>
<evidence type="ECO:0000256" key="11">
    <source>
        <dbReference type="ARBA" id="ARBA00023125"/>
    </source>
</evidence>
<evidence type="ECO:0000313" key="17">
    <source>
        <dbReference type="EMBL" id="KAF6128324.1"/>
    </source>
</evidence>
<dbReference type="FunFam" id="3.30.160.60:FF:002090">
    <property type="entry name" value="Zinc finger protein 473"/>
    <property type="match status" value="1"/>
</dbReference>
<dbReference type="SMART" id="SM00355">
    <property type="entry name" value="ZnF_C2H2"/>
    <property type="match status" value="4"/>
</dbReference>
<proteinExistence type="inferred from homology"/>
<evidence type="ECO:0000256" key="13">
    <source>
        <dbReference type="ARBA" id="ARBA00023242"/>
    </source>
</evidence>
<keyword evidence="7 14" id="KW-0863">Zinc-finger</keyword>
<keyword evidence="12" id="KW-0804">Transcription</keyword>
<dbReference type="Gene3D" id="6.10.140.140">
    <property type="match status" value="1"/>
</dbReference>
<dbReference type="InterPro" id="IPR036051">
    <property type="entry name" value="KRAB_dom_sf"/>
</dbReference>
<dbReference type="PROSITE" id="PS50157">
    <property type="entry name" value="ZINC_FINGER_C2H2_2"/>
    <property type="match status" value="4"/>
</dbReference>
<dbReference type="PANTHER" id="PTHR23235:SF152">
    <property type="entry name" value="SI:DKEY-210J14.3"/>
    <property type="match status" value="1"/>
</dbReference>
<accession>A0A834BG17</accession>
<evidence type="ECO:0000259" key="15">
    <source>
        <dbReference type="PROSITE" id="PS50157"/>
    </source>
</evidence>
<evidence type="ECO:0000256" key="12">
    <source>
        <dbReference type="ARBA" id="ARBA00023163"/>
    </source>
</evidence>
<dbReference type="GO" id="GO:0000978">
    <property type="term" value="F:RNA polymerase II cis-regulatory region sequence-specific DNA binding"/>
    <property type="evidence" value="ECO:0007669"/>
    <property type="project" value="TreeGrafter"/>
</dbReference>
<dbReference type="GO" id="GO:0000981">
    <property type="term" value="F:DNA-binding transcription factor activity, RNA polymerase II-specific"/>
    <property type="evidence" value="ECO:0007669"/>
    <property type="project" value="TreeGrafter"/>
</dbReference>
<feature type="domain" description="C2H2-type" evidence="15">
    <location>
        <begin position="134"/>
        <end position="161"/>
    </location>
</feature>
<evidence type="ECO:0000313" key="18">
    <source>
        <dbReference type="Proteomes" id="UP000664940"/>
    </source>
</evidence>
<keyword evidence="10" id="KW-0805">Transcription regulation</keyword>
<feature type="domain" description="C2H2-type" evidence="15">
    <location>
        <begin position="218"/>
        <end position="245"/>
    </location>
</feature>
<dbReference type="CDD" id="cd07765">
    <property type="entry name" value="KRAB_A-box"/>
    <property type="match status" value="1"/>
</dbReference>
<reference evidence="17 18" key="1">
    <citation type="journal article" date="2020" name="Nature">
        <title>Six reference-quality genomes reveal evolution of bat adaptations.</title>
        <authorList>
            <person name="Jebb D."/>
            <person name="Huang Z."/>
            <person name="Pippel M."/>
            <person name="Hughes G.M."/>
            <person name="Lavrichenko K."/>
            <person name="Devanna P."/>
            <person name="Winkler S."/>
            <person name="Jermiin L.S."/>
            <person name="Skirmuntt E.C."/>
            <person name="Katzourakis A."/>
            <person name="Burkitt-Gray L."/>
            <person name="Ray D.A."/>
            <person name="Sullivan K.A.M."/>
            <person name="Roscito J.G."/>
            <person name="Kirilenko B.M."/>
            <person name="Davalos L.M."/>
            <person name="Corthals A.P."/>
            <person name="Power M.L."/>
            <person name="Jones G."/>
            <person name="Ransome R.D."/>
            <person name="Dechmann D.K.N."/>
            <person name="Locatelli A.G."/>
            <person name="Puechmaille S.J."/>
            <person name="Fedrigo O."/>
            <person name="Jarvis E.D."/>
            <person name="Hiller M."/>
            <person name="Vernes S.C."/>
            <person name="Myers E.W."/>
            <person name="Teeling E.C."/>
        </authorList>
    </citation>
    <scope>NUCLEOTIDE SEQUENCE [LARGE SCALE GENOMIC DNA]</scope>
    <source>
        <strain evidence="17">Bat1K_MPI-CBG_1</strain>
    </source>
</reference>
<comment type="caution">
    <text evidence="17">The sequence shown here is derived from an EMBL/GenBank/DDBJ whole genome shotgun (WGS) entry which is preliminary data.</text>
</comment>
<dbReference type="SUPFAM" id="SSF109640">
    <property type="entry name" value="KRAB domain (Kruppel-associated box)"/>
    <property type="match status" value="1"/>
</dbReference>
<dbReference type="EMBL" id="JABVXQ010000002">
    <property type="protein sequence ID" value="KAF6128324.1"/>
    <property type="molecule type" value="Genomic_DNA"/>
</dbReference>
<comment type="function">
    <text evidence="1">May be involved in transcriptional regulation.</text>
</comment>
<keyword evidence="4" id="KW-1017">Isopeptide bond</keyword>
<evidence type="ECO:0000256" key="5">
    <source>
        <dbReference type="ARBA" id="ARBA00022723"/>
    </source>
</evidence>
<dbReference type="AlphaFoldDB" id="A0A834BG17"/>
<feature type="domain" description="C2H2-type" evidence="15">
    <location>
        <begin position="162"/>
        <end position="189"/>
    </location>
</feature>
<dbReference type="InterPro" id="IPR001909">
    <property type="entry name" value="KRAB"/>
</dbReference>
<gene>
    <name evidence="17" type="ORF">HJG60_020697</name>
</gene>
<dbReference type="PROSITE" id="PS00028">
    <property type="entry name" value="ZINC_FINGER_C2H2_1"/>
    <property type="match status" value="4"/>
</dbReference>
<feature type="domain" description="KRAB" evidence="16">
    <location>
        <begin position="1"/>
        <end position="75"/>
    </location>
</feature>
<evidence type="ECO:0000256" key="4">
    <source>
        <dbReference type="ARBA" id="ARBA00022499"/>
    </source>
</evidence>
<dbReference type="FunFam" id="3.30.160.60:FF:001394">
    <property type="entry name" value="Zinc finger protein 189"/>
    <property type="match status" value="1"/>
</dbReference>
<dbReference type="Pfam" id="PF00096">
    <property type="entry name" value="zf-C2H2"/>
    <property type="match status" value="4"/>
</dbReference>
<keyword evidence="11" id="KW-0238">DNA-binding</keyword>
<dbReference type="InterPro" id="IPR013087">
    <property type="entry name" value="Znf_C2H2_type"/>
</dbReference>
<evidence type="ECO:0000256" key="10">
    <source>
        <dbReference type="ARBA" id="ARBA00023015"/>
    </source>
</evidence>